<comment type="subunit">
    <text evidence="15">F-type ATPases have 2 components, F(1) - the catalytic core - and F(0) - the membrane proton channel. F(1) has five subunits: alpha(3), beta(3), gamma(1), delta(1), epsilon(1). F(0) has three main subunits: a(1), b(2) and c(10-14). The alpha and beta chains form an alternating ring which encloses part of the gamma chain. F(1) is attached to F(0) by a central stalk formed by the gamma and epsilon chains, while a peripheral stalk is formed by the delta and b chains.</text>
</comment>
<comment type="subunit">
    <text evidence="13">F-type ATPases have 2 components, F(1) - the catalytic core - and F(0) - the membrane proton channel. F(1) has five subunits: alpha(3), beta(3), gamma(1), delta(1), epsilon(1). F(0) has four main subunits: a(1), b(2) and c(10-14). The alpha and beta chains form an alternating ring which encloses part of the gamma chain. F(1) is attached to F(0) by a central stalk formed by the gamma and epsilon chains, while a peripheral stalk is formed by the delta and b chains.</text>
</comment>
<sequence>MEKLINDFSFGLFFWQAVIFIGLVLLLKKYAWKPILKAVSDREEGIKSALESAEAARKEMQNLQADNERIINEARAERDTMLKEARQMKDAMIAEAKSEAQAEADKIVAQANASIENEKKAALAELKNQVAELSVEIAEKVVRNELSSKDKQMQLVETMLGDVTIN</sequence>
<keyword evidence="19" id="KW-1185">Reference proteome</keyword>
<dbReference type="CDD" id="cd06503">
    <property type="entry name" value="ATP-synt_Fo_b"/>
    <property type="match status" value="1"/>
</dbReference>
<dbReference type="GO" id="GO:0046933">
    <property type="term" value="F:proton-transporting ATP synthase activity, rotational mechanism"/>
    <property type="evidence" value="ECO:0007669"/>
    <property type="project" value="UniProtKB-UniRule"/>
</dbReference>
<dbReference type="Pfam" id="PF00430">
    <property type="entry name" value="ATP-synt_B"/>
    <property type="match status" value="1"/>
</dbReference>
<dbReference type="NCBIfam" id="TIGR01144">
    <property type="entry name" value="ATP_synt_b"/>
    <property type="match status" value="1"/>
</dbReference>
<dbReference type="InterPro" id="IPR002146">
    <property type="entry name" value="ATP_synth_b/b'su_bac/chlpt"/>
</dbReference>
<dbReference type="GO" id="GO:0012505">
    <property type="term" value="C:endomembrane system"/>
    <property type="evidence" value="ECO:0007669"/>
    <property type="project" value="UniProtKB-SubCell"/>
</dbReference>
<comment type="function">
    <text evidence="11 15">F(1)F(0) ATP synthase produces ATP from ADP in the presence of a proton or sodium gradient. F-type ATPases consist of two structural domains, F(1) containing the extramembraneous catalytic core and F(0) containing the membrane proton channel, linked together by a central stalk and a peripheral stalk. During catalysis, ATP synthesis in the catalytic domain of F(1) is coupled via a rotary mechanism of the central stalk subunits to proton translocation.</text>
</comment>
<dbReference type="Gene3D" id="1.20.5.620">
    <property type="entry name" value="F1F0 ATP synthase subunit B, membrane domain"/>
    <property type="match status" value="1"/>
</dbReference>
<comment type="similarity">
    <text evidence="1 15 16">Belongs to the ATPase B chain family.</text>
</comment>
<dbReference type="GO" id="GO:0005886">
    <property type="term" value="C:plasma membrane"/>
    <property type="evidence" value="ECO:0007669"/>
    <property type="project" value="UniProtKB-SubCell"/>
</dbReference>
<evidence type="ECO:0000313" key="18">
    <source>
        <dbReference type="EMBL" id="RZS99256.1"/>
    </source>
</evidence>
<comment type="caution">
    <text evidence="18">The sequence shown here is derived from an EMBL/GenBank/DDBJ whole genome shotgun (WGS) entry which is preliminary data.</text>
</comment>
<dbReference type="EMBL" id="SGXE01000001">
    <property type="protein sequence ID" value="RZS99256.1"/>
    <property type="molecule type" value="Genomic_DNA"/>
</dbReference>
<dbReference type="InterPro" id="IPR005864">
    <property type="entry name" value="ATP_synth_F0_bsu_bac"/>
</dbReference>
<dbReference type="InterPro" id="IPR028987">
    <property type="entry name" value="ATP_synth_B-like_membr_sf"/>
</dbReference>
<evidence type="ECO:0000256" key="1">
    <source>
        <dbReference type="ARBA" id="ARBA00005513"/>
    </source>
</evidence>
<keyword evidence="6 15" id="KW-0375">Hydrogen ion transport</keyword>
<dbReference type="SUPFAM" id="SSF81573">
    <property type="entry name" value="F1F0 ATP synthase subunit B, membrane domain"/>
    <property type="match status" value="1"/>
</dbReference>
<dbReference type="PANTHER" id="PTHR33445">
    <property type="entry name" value="ATP SYNTHASE SUBUNIT B', CHLOROPLASTIC"/>
    <property type="match status" value="1"/>
</dbReference>
<evidence type="ECO:0000256" key="13">
    <source>
        <dbReference type="ARBA" id="ARBA00026054"/>
    </source>
</evidence>
<feature type="coiled-coil region" evidence="17">
    <location>
        <begin position="46"/>
        <end position="143"/>
    </location>
</feature>
<dbReference type="HAMAP" id="MF_01398">
    <property type="entry name" value="ATP_synth_b_bprime"/>
    <property type="match status" value="1"/>
</dbReference>
<keyword evidence="8 15" id="KW-0406">Ion transport</keyword>
<protein>
    <recommendedName>
        <fullName evidence="15">ATP synthase subunit b</fullName>
    </recommendedName>
    <alternativeName>
        <fullName evidence="15">ATP synthase F(0) sector subunit b</fullName>
    </alternativeName>
    <alternativeName>
        <fullName evidence="15">ATPase subunit I</fullName>
    </alternativeName>
    <alternativeName>
        <fullName evidence="15">F-type ATPase subunit b</fullName>
        <shortName evidence="15">F-ATPase subunit b</shortName>
    </alternativeName>
</protein>
<dbReference type="RefSeq" id="WP_130285108.1">
    <property type="nucleotide sequence ID" value="NZ_SGXE01000001.1"/>
</dbReference>
<dbReference type="Proteomes" id="UP000292262">
    <property type="component" value="Unassembled WGS sequence"/>
</dbReference>
<proteinExistence type="inferred from homology"/>
<keyword evidence="7 15" id="KW-1133">Transmembrane helix</keyword>
<dbReference type="GO" id="GO:0045259">
    <property type="term" value="C:proton-transporting ATP synthase complex"/>
    <property type="evidence" value="ECO:0007669"/>
    <property type="project" value="UniProtKB-KW"/>
</dbReference>
<evidence type="ECO:0000256" key="7">
    <source>
        <dbReference type="ARBA" id="ARBA00022989"/>
    </source>
</evidence>
<dbReference type="NCBIfam" id="NF011041">
    <property type="entry name" value="PRK14471.1"/>
    <property type="match status" value="1"/>
</dbReference>
<keyword evidence="5 15" id="KW-0812">Transmembrane</keyword>
<organism evidence="18 19">
    <name type="scientific">Aquimarina brevivitae</name>
    <dbReference type="NCBI Taxonomy" id="323412"/>
    <lineage>
        <taxon>Bacteria</taxon>
        <taxon>Pseudomonadati</taxon>
        <taxon>Bacteroidota</taxon>
        <taxon>Flavobacteriia</taxon>
        <taxon>Flavobacteriales</taxon>
        <taxon>Flavobacteriaceae</taxon>
        <taxon>Aquimarina</taxon>
    </lineage>
</organism>
<feature type="transmembrane region" description="Helical" evidence="15">
    <location>
        <begin position="12"/>
        <end position="32"/>
    </location>
</feature>
<evidence type="ECO:0000256" key="11">
    <source>
        <dbReference type="ARBA" id="ARBA00025198"/>
    </source>
</evidence>
<name>A0A4Q7PFK3_9FLAO</name>
<evidence type="ECO:0000256" key="5">
    <source>
        <dbReference type="ARBA" id="ARBA00022692"/>
    </source>
</evidence>
<evidence type="ECO:0000256" key="2">
    <source>
        <dbReference type="ARBA" id="ARBA00022448"/>
    </source>
</evidence>
<comment type="subcellular location">
    <subcellularLocation>
        <location evidence="15">Cell membrane</location>
        <topology evidence="15">Single-pass membrane protein</topology>
    </subcellularLocation>
    <subcellularLocation>
        <location evidence="14">Endomembrane system</location>
        <topology evidence="14">Single-pass membrane protein</topology>
    </subcellularLocation>
</comment>
<evidence type="ECO:0000256" key="9">
    <source>
        <dbReference type="ARBA" id="ARBA00023136"/>
    </source>
</evidence>
<evidence type="ECO:0000256" key="16">
    <source>
        <dbReference type="RuleBase" id="RU003848"/>
    </source>
</evidence>
<evidence type="ECO:0000313" key="19">
    <source>
        <dbReference type="Proteomes" id="UP000292262"/>
    </source>
</evidence>
<evidence type="ECO:0000256" key="3">
    <source>
        <dbReference type="ARBA" id="ARBA00022475"/>
    </source>
</evidence>
<gene>
    <name evidence="15" type="primary">atpF</name>
    <name evidence="18" type="ORF">EV197_0465</name>
</gene>
<evidence type="ECO:0000256" key="12">
    <source>
        <dbReference type="ARBA" id="ARBA00025614"/>
    </source>
</evidence>
<evidence type="ECO:0000256" key="8">
    <source>
        <dbReference type="ARBA" id="ARBA00023065"/>
    </source>
</evidence>
<evidence type="ECO:0000256" key="6">
    <source>
        <dbReference type="ARBA" id="ARBA00022781"/>
    </source>
</evidence>
<dbReference type="InterPro" id="IPR050059">
    <property type="entry name" value="ATP_synthase_B_chain"/>
</dbReference>
<reference evidence="18 19" key="1">
    <citation type="submission" date="2019-02" db="EMBL/GenBank/DDBJ databases">
        <title>Genomic Encyclopedia of Type Strains, Phase IV (KMG-IV): sequencing the most valuable type-strain genomes for metagenomic binning, comparative biology and taxonomic classification.</title>
        <authorList>
            <person name="Goeker M."/>
        </authorList>
    </citation>
    <scope>NUCLEOTIDE SEQUENCE [LARGE SCALE GENOMIC DNA]</scope>
    <source>
        <strain evidence="18 19">DSM 17196</strain>
    </source>
</reference>
<evidence type="ECO:0000256" key="15">
    <source>
        <dbReference type="HAMAP-Rule" id="MF_01398"/>
    </source>
</evidence>
<keyword evidence="10 15" id="KW-0066">ATP synthesis</keyword>
<keyword evidence="2 15" id="KW-0813">Transport</keyword>
<accession>A0A4Q7PFK3</accession>
<evidence type="ECO:0000256" key="10">
    <source>
        <dbReference type="ARBA" id="ARBA00023310"/>
    </source>
</evidence>
<comment type="function">
    <text evidence="12">Component of the F(0) channel, it forms part of the peripheral stalk, linking F(1) to F(0). The b'-subunit is a diverged and duplicated form of b found in plants and photosynthetic bacteria.</text>
</comment>
<evidence type="ECO:0000256" key="17">
    <source>
        <dbReference type="SAM" id="Coils"/>
    </source>
</evidence>
<dbReference type="PANTHER" id="PTHR33445:SF1">
    <property type="entry name" value="ATP SYNTHASE SUBUNIT B"/>
    <property type="match status" value="1"/>
</dbReference>
<keyword evidence="17" id="KW-0175">Coiled coil</keyword>
<evidence type="ECO:0000256" key="14">
    <source>
        <dbReference type="ARBA" id="ARBA00037847"/>
    </source>
</evidence>
<dbReference type="OrthoDB" id="9795289at2"/>
<evidence type="ECO:0000256" key="4">
    <source>
        <dbReference type="ARBA" id="ARBA00022547"/>
    </source>
</evidence>
<keyword evidence="4 15" id="KW-0138">CF(0)</keyword>
<dbReference type="AlphaFoldDB" id="A0A4Q7PFK3"/>
<keyword evidence="9 15" id="KW-0472">Membrane</keyword>
<keyword evidence="3 15" id="KW-1003">Cell membrane</keyword>
<dbReference type="GO" id="GO:0046961">
    <property type="term" value="F:proton-transporting ATPase activity, rotational mechanism"/>
    <property type="evidence" value="ECO:0007669"/>
    <property type="project" value="TreeGrafter"/>
</dbReference>